<evidence type="ECO:0000256" key="5">
    <source>
        <dbReference type="PROSITE-ProRule" id="PRU01240"/>
    </source>
</evidence>
<organism evidence="8 9">
    <name type="scientific">Persicobacter psychrovividus</name>
    <dbReference type="NCBI Taxonomy" id="387638"/>
    <lineage>
        <taxon>Bacteria</taxon>
        <taxon>Pseudomonadati</taxon>
        <taxon>Bacteroidota</taxon>
        <taxon>Cytophagia</taxon>
        <taxon>Cytophagales</taxon>
        <taxon>Persicobacteraceae</taxon>
        <taxon>Persicobacter</taxon>
    </lineage>
</organism>
<dbReference type="SUPFAM" id="SSF52743">
    <property type="entry name" value="Subtilisin-like"/>
    <property type="match status" value="1"/>
</dbReference>
<feature type="domain" description="Peptidase S8/S53" evidence="7">
    <location>
        <begin position="132"/>
        <end position="403"/>
    </location>
</feature>
<evidence type="ECO:0000313" key="8">
    <source>
        <dbReference type="EMBL" id="BDC99600.1"/>
    </source>
</evidence>
<evidence type="ECO:0000256" key="6">
    <source>
        <dbReference type="SAM" id="SignalP"/>
    </source>
</evidence>
<evidence type="ECO:0000313" key="9">
    <source>
        <dbReference type="Proteomes" id="UP001354989"/>
    </source>
</evidence>
<feature type="active site" description="Charge relay system" evidence="5">
    <location>
        <position position="187"/>
    </location>
</feature>
<dbReference type="PRINTS" id="PR00723">
    <property type="entry name" value="SUBTILISIN"/>
</dbReference>
<dbReference type="InterPro" id="IPR000209">
    <property type="entry name" value="Peptidase_S8/S53_dom"/>
</dbReference>
<sequence length="493" mass="55197">MLRSLILFVFALYSVGATAHQKKYWVIFKDKGQANTAASLDRPLYSPYVSALKKEQLPIICQSKWLNAVSTIMEPQDSARLLSYPFIAQIRPLNQHLQLMCSHIASPPGLEKDQYAFNQMHGQAFADKGLNGTGVRIGVIDAGYIDANVKPSLKTIFEHQHVMATKDFISPWKADLYQSPETFQDWHGTEVLECIGGIFEKGKQQKGFAPNANYYLARTDHGNQEYRGEEDYWVQALEWLDSMNVRLVNSSLGYAKGFDDPAENYRPADMDGQTSMISKVAEIATTKKGMYLVVSAGNEGDDPTWRVVSAPADAEHVLSVGATEYAYGNKFEYSAQGPQHLDYIKPDIACYAPSGTSFSAPIITGLVACMLQYKPQLTNEQITAIIQKSSNLHQFPNNFIGYGVPNCRRILDMMNDQGSLFPNKLLVAEEKTITLPIQHEEALIFQKKDERNVVSQSIKKVKRKGLTLKRMQGISRTTVVTPDEVYEVKWAAL</sequence>
<evidence type="ECO:0000259" key="7">
    <source>
        <dbReference type="Pfam" id="PF00082"/>
    </source>
</evidence>
<dbReference type="PANTHER" id="PTHR43806">
    <property type="entry name" value="PEPTIDASE S8"/>
    <property type="match status" value="1"/>
</dbReference>
<dbReference type="InterPro" id="IPR015500">
    <property type="entry name" value="Peptidase_S8_subtilisin-rel"/>
</dbReference>
<evidence type="ECO:0000256" key="2">
    <source>
        <dbReference type="ARBA" id="ARBA00022670"/>
    </source>
</evidence>
<dbReference type="InterPro" id="IPR050131">
    <property type="entry name" value="Peptidase_S8_subtilisin-like"/>
</dbReference>
<dbReference type="PROSITE" id="PS00138">
    <property type="entry name" value="SUBTILASE_SER"/>
    <property type="match status" value="1"/>
</dbReference>
<feature type="signal peptide" evidence="6">
    <location>
        <begin position="1"/>
        <end position="19"/>
    </location>
</feature>
<reference evidence="8 9" key="1">
    <citation type="submission" date="2021-12" db="EMBL/GenBank/DDBJ databases">
        <title>Genome sequencing of bacteria with rrn-lacking chromosome and rrn-plasmid.</title>
        <authorList>
            <person name="Anda M."/>
            <person name="Iwasaki W."/>
        </authorList>
    </citation>
    <scope>NUCLEOTIDE SEQUENCE [LARGE SCALE GENOMIC DNA]</scope>
    <source>
        <strain evidence="8 9">NBRC 101262</strain>
    </source>
</reference>
<feature type="active site" description="Charge relay system" evidence="5">
    <location>
        <position position="141"/>
    </location>
</feature>
<keyword evidence="3 5" id="KW-0378">Hydrolase</keyword>
<gene>
    <name evidence="8" type="ORF">PEPS_18810</name>
</gene>
<dbReference type="InterPro" id="IPR036852">
    <property type="entry name" value="Peptidase_S8/S53_dom_sf"/>
</dbReference>
<feature type="active site" description="Charge relay system" evidence="5">
    <location>
        <position position="357"/>
    </location>
</feature>
<keyword evidence="9" id="KW-1185">Reference proteome</keyword>
<accession>A0ABN6L9B9</accession>
<comment type="similarity">
    <text evidence="1 5">Belongs to the peptidase S8 family.</text>
</comment>
<evidence type="ECO:0000256" key="1">
    <source>
        <dbReference type="ARBA" id="ARBA00011073"/>
    </source>
</evidence>
<keyword evidence="6" id="KW-0732">Signal</keyword>
<keyword evidence="4 5" id="KW-0720">Serine protease</keyword>
<dbReference type="RefSeq" id="WP_338396900.1">
    <property type="nucleotide sequence ID" value="NZ_AP025292.1"/>
</dbReference>
<feature type="chain" id="PRO_5046963596" evidence="6">
    <location>
        <begin position="20"/>
        <end position="493"/>
    </location>
</feature>
<dbReference type="Proteomes" id="UP001354989">
    <property type="component" value="Chromosome"/>
</dbReference>
<dbReference type="EMBL" id="AP025292">
    <property type="protein sequence ID" value="BDC99600.1"/>
    <property type="molecule type" value="Genomic_DNA"/>
</dbReference>
<dbReference type="Gene3D" id="3.40.50.200">
    <property type="entry name" value="Peptidase S8/S53 domain"/>
    <property type="match status" value="1"/>
</dbReference>
<dbReference type="Pfam" id="PF00082">
    <property type="entry name" value="Peptidase_S8"/>
    <property type="match status" value="1"/>
</dbReference>
<dbReference type="InterPro" id="IPR023828">
    <property type="entry name" value="Peptidase_S8_Ser-AS"/>
</dbReference>
<proteinExistence type="inferred from homology"/>
<evidence type="ECO:0000256" key="4">
    <source>
        <dbReference type="ARBA" id="ARBA00022825"/>
    </source>
</evidence>
<dbReference type="PROSITE" id="PS51892">
    <property type="entry name" value="SUBTILASE"/>
    <property type="match status" value="1"/>
</dbReference>
<dbReference type="GO" id="GO:0006508">
    <property type="term" value="P:proteolysis"/>
    <property type="evidence" value="ECO:0007669"/>
    <property type="project" value="UniProtKB-KW"/>
</dbReference>
<protein>
    <submittedName>
        <fullName evidence="8">Serine protease</fullName>
    </submittedName>
</protein>
<keyword evidence="2 5" id="KW-0645">Protease</keyword>
<evidence type="ECO:0000256" key="3">
    <source>
        <dbReference type="ARBA" id="ARBA00022801"/>
    </source>
</evidence>
<dbReference type="PANTHER" id="PTHR43806:SF67">
    <property type="entry name" value="EGF-LIKE DOMAIN-CONTAINING PROTEIN"/>
    <property type="match status" value="1"/>
</dbReference>
<dbReference type="GO" id="GO:0008233">
    <property type="term" value="F:peptidase activity"/>
    <property type="evidence" value="ECO:0007669"/>
    <property type="project" value="UniProtKB-KW"/>
</dbReference>
<name>A0ABN6L9B9_9BACT</name>